<feature type="transmembrane region" description="Helical" evidence="6">
    <location>
        <begin position="12"/>
        <end position="36"/>
    </location>
</feature>
<dbReference type="InterPro" id="IPR050920">
    <property type="entry name" value="Nematode_rcpt-like_delta"/>
</dbReference>
<evidence type="ECO:0000256" key="4">
    <source>
        <dbReference type="ARBA" id="ARBA00022989"/>
    </source>
</evidence>
<dbReference type="SUPFAM" id="SSF81321">
    <property type="entry name" value="Family A G protein-coupled receptor-like"/>
    <property type="match status" value="1"/>
</dbReference>
<evidence type="ECO:0000313" key="8">
    <source>
        <dbReference type="Proteomes" id="UP001177023"/>
    </source>
</evidence>
<dbReference type="EMBL" id="CATQJA010001967">
    <property type="protein sequence ID" value="CAJ0569170.1"/>
    <property type="molecule type" value="Genomic_DNA"/>
</dbReference>
<accession>A0AA36FVX5</accession>
<dbReference type="Proteomes" id="UP001177023">
    <property type="component" value="Unassembled WGS sequence"/>
</dbReference>
<keyword evidence="5 6" id="KW-0472">Membrane</keyword>
<feature type="transmembrane region" description="Helical" evidence="6">
    <location>
        <begin position="48"/>
        <end position="70"/>
    </location>
</feature>
<dbReference type="PANTHER" id="PTHR22945:SF40">
    <property type="entry name" value="SERPENTINE RECEPTOR, CLASS D (DELTA)-RELATED"/>
    <property type="match status" value="1"/>
</dbReference>
<gene>
    <name evidence="7" type="ORF">MSPICULIGERA_LOCUS7660</name>
</gene>
<dbReference type="AlphaFoldDB" id="A0AA36FVX5"/>
<protein>
    <submittedName>
        <fullName evidence="7">Uncharacterized protein</fullName>
    </submittedName>
</protein>
<keyword evidence="4 6" id="KW-1133">Transmembrane helix</keyword>
<dbReference type="Pfam" id="PF10317">
    <property type="entry name" value="7TM_GPCR_Srd"/>
    <property type="match status" value="2"/>
</dbReference>
<dbReference type="PANTHER" id="PTHR22945">
    <property type="entry name" value="SERPENTINE RECEPTOR, CLASS D DELTA"/>
    <property type="match status" value="1"/>
</dbReference>
<keyword evidence="3 6" id="KW-0812">Transmembrane</keyword>
<organism evidence="7 8">
    <name type="scientific">Mesorhabditis spiculigera</name>
    <dbReference type="NCBI Taxonomy" id="96644"/>
    <lineage>
        <taxon>Eukaryota</taxon>
        <taxon>Metazoa</taxon>
        <taxon>Ecdysozoa</taxon>
        <taxon>Nematoda</taxon>
        <taxon>Chromadorea</taxon>
        <taxon>Rhabditida</taxon>
        <taxon>Rhabditina</taxon>
        <taxon>Rhabditomorpha</taxon>
        <taxon>Rhabditoidea</taxon>
        <taxon>Rhabditidae</taxon>
        <taxon>Mesorhabditinae</taxon>
        <taxon>Mesorhabditis</taxon>
    </lineage>
</organism>
<sequence length="233" mass="25976">MSSKTKEVHRTLVKALVLQAGLPLVYSVAVFCYSVEQLQIMHHPVLEYLVFQIVGLVPVFSPFLSLYFVAPYRKAISRGLKNTQSKYYKDVSSVGATATIYITITIFRSKILKALEEGVMSSKTKKFHRTLVKALVLQAGLPLVYSVAVICYSVEQLQIVHHPLLEYLVFQIVGLVPVLSPFLSLYFVGPYRKAIIRVLQWRHAKYTEPSSIAATASGQLQVSTASANVKSPQ</sequence>
<name>A0AA36FVX5_9BILA</name>
<evidence type="ECO:0000256" key="2">
    <source>
        <dbReference type="ARBA" id="ARBA00009166"/>
    </source>
</evidence>
<reference evidence="7" key="1">
    <citation type="submission" date="2023-06" db="EMBL/GenBank/DDBJ databases">
        <authorList>
            <person name="Delattre M."/>
        </authorList>
    </citation>
    <scope>NUCLEOTIDE SEQUENCE</scope>
    <source>
        <strain evidence="7">AF72</strain>
    </source>
</reference>
<evidence type="ECO:0000256" key="1">
    <source>
        <dbReference type="ARBA" id="ARBA00004141"/>
    </source>
</evidence>
<evidence type="ECO:0000313" key="7">
    <source>
        <dbReference type="EMBL" id="CAJ0569170.1"/>
    </source>
</evidence>
<evidence type="ECO:0000256" key="6">
    <source>
        <dbReference type="SAM" id="Phobius"/>
    </source>
</evidence>
<evidence type="ECO:0000256" key="3">
    <source>
        <dbReference type="ARBA" id="ARBA00022692"/>
    </source>
</evidence>
<feature type="non-terminal residue" evidence="7">
    <location>
        <position position="1"/>
    </location>
</feature>
<feature type="transmembrane region" description="Helical" evidence="6">
    <location>
        <begin position="130"/>
        <end position="155"/>
    </location>
</feature>
<comment type="caution">
    <text evidence="7">The sequence shown here is derived from an EMBL/GenBank/DDBJ whole genome shotgun (WGS) entry which is preliminary data.</text>
</comment>
<comment type="subcellular location">
    <subcellularLocation>
        <location evidence="1">Membrane</location>
        <topology evidence="1">Multi-pass membrane protein</topology>
    </subcellularLocation>
</comment>
<comment type="similarity">
    <text evidence="2">Belongs to the nematode receptor-like protein srd family.</text>
</comment>
<feature type="transmembrane region" description="Helical" evidence="6">
    <location>
        <begin position="167"/>
        <end position="188"/>
    </location>
</feature>
<dbReference type="GO" id="GO:0016020">
    <property type="term" value="C:membrane"/>
    <property type="evidence" value="ECO:0007669"/>
    <property type="project" value="UniProtKB-SubCell"/>
</dbReference>
<keyword evidence="8" id="KW-1185">Reference proteome</keyword>
<dbReference type="InterPro" id="IPR019421">
    <property type="entry name" value="7TM_GPCR_serpentine_rcpt_Srd"/>
</dbReference>
<evidence type="ECO:0000256" key="5">
    <source>
        <dbReference type="ARBA" id="ARBA00023136"/>
    </source>
</evidence>
<proteinExistence type="inferred from homology"/>